<proteinExistence type="predicted"/>
<evidence type="ECO:0000313" key="2">
    <source>
        <dbReference type="EMBL" id="MDR6432055.1"/>
    </source>
</evidence>
<sequence length="86" mass="9846">MSEAYEIPVKRTILILGKRIPVPKSVAMRRTLGGALVLGGALGFLPILGFWMLPLGLVVLSNDSHRVRRWRRKSEVKVLRKWRNRN</sequence>
<name>A0ABU1M7Q9_9HYPH</name>
<feature type="transmembrane region" description="Helical" evidence="1">
    <location>
        <begin position="35"/>
        <end position="60"/>
    </location>
</feature>
<accession>A0ABU1M7Q9</accession>
<evidence type="ECO:0000313" key="3">
    <source>
        <dbReference type="Proteomes" id="UP001184614"/>
    </source>
</evidence>
<dbReference type="EMBL" id="JAVDQT010000002">
    <property type="protein sequence ID" value="MDR6432055.1"/>
    <property type="molecule type" value="Genomic_DNA"/>
</dbReference>
<dbReference type="Proteomes" id="UP001184614">
    <property type="component" value="Unassembled WGS sequence"/>
</dbReference>
<reference evidence="2 3" key="1">
    <citation type="submission" date="2023-07" db="EMBL/GenBank/DDBJ databases">
        <title>Sorghum-associated microbial communities from plants grown in Nebraska, USA.</title>
        <authorList>
            <person name="Schachtman D."/>
        </authorList>
    </citation>
    <scope>NUCLEOTIDE SEQUENCE [LARGE SCALE GENOMIC DNA]</scope>
    <source>
        <strain evidence="2 3">DS1730</strain>
    </source>
</reference>
<evidence type="ECO:0008006" key="4">
    <source>
        <dbReference type="Google" id="ProtNLM"/>
    </source>
</evidence>
<comment type="caution">
    <text evidence="2">The sequence shown here is derived from an EMBL/GenBank/DDBJ whole genome shotgun (WGS) entry which is preliminary data.</text>
</comment>
<keyword evidence="1" id="KW-0472">Membrane</keyword>
<protein>
    <recommendedName>
        <fullName evidence="4">Transmembrane protein</fullName>
    </recommendedName>
</protein>
<keyword evidence="3" id="KW-1185">Reference proteome</keyword>
<dbReference type="RefSeq" id="WP_310011525.1">
    <property type="nucleotide sequence ID" value="NZ_JAVDQT010000002.1"/>
</dbReference>
<organism evidence="2 3">
    <name type="scientific">Brucella pseudogrignonensis</name>
    <dbReference type="NCBI Taxonomy" id="419475"/>
    <lineage>
        <taxon>Bacteria</taxon>
        <taxon>Pseudomonadati</taxon>
        <taxon>Pseudomonadota</taxon>
        <taxon>Alphaproteobacteria</taxon>
        <taxon>Hyphomicrobiales</taxon>
        <taxon>Brucellaceae</taxon>
        <taxon>Brucella/Ochrobactrum group</taxon>
        <taxon>Brucella</taxon>
    </lineage>
</organism>
<keyword evidence="1" id="KW-0812">Transmembrane</keyword>
<evidence type="ECO:0000256" key="1">
    <source>
        <dbReference type="SAM" id="Phobius"/>
    </source>
</evidence>
<keyword evidence="1" id="KW-1133">Transmembrane helix</keyword>
<gene>
    <name evidence="2" type="ORF">J2782_001790</name>
</gene>